<protein>
    <recommendedName>
        <fullName evidence="10">Peroxiredoxin</fullName>
        <ecNumber evidence="10">1.11.1.24</ecNumber>
    </recommendedName>
    <alternativeName>
        <fullName evidence="10">Thioredoxin peroxidase</fullName>
    </alternativeName>
    <alternativeName>
        <fullName evidence="10">Thioredoxin-dependent peroxiredoxin</fullName>
    </alternativeName>
</protein>
<dbReference type="GO" id="GO:0008379">
    <property type="term" value="F:thioredoxin peroxidase activity"/>
    <property type="evidence" value="ECO:0007669"/>
    <property type="project" value="TreeGrafter"/>
</dbReference>
<dbReference type="AlphaFoldDB" id="A0A1G9YLF2"/>
<evidence type="ECO:0000256" key="11">
    <source>
        <dbReference type="PIRSR" id="PIRSR000239-1"/>
    </source>
</evidence>
<keyword evidence="2 10" id="KW-0963">Cytoplasm</keyword>
<dbReference type="Gene3D" id="3.40.30.10">
    <property type="entry name" value="Glutaredoxin"/>
    <property type="match status" value="1"/>
</dbReference>
<dbReference type="Pfam" id="PF10417">
    <property type="entry name" value="1-cysPrx_C"/>
    <property type="match status" value="1"/>
</dbReference>
<feature type="domain" description="Thioredoxin" evidence="12">
    <location>
        <begin position="10"/>
        <end position="165"/>
    </location>
</feature>
<evidence type="ECO:0000256" key="10">
    <source>
        <dbReference type="HAMAP-Rule" id="MF_00401"/>
    </source>
</evidence>
<comment type="subunit">
    <text evidence="9 10">Homodecamer. Pentamer of dimers that assemble into a ring structure.</text>
</comment>
<dbReference type="InterPro" id="IPR024706">
    <property type="entry name" value="Peroxiredoxin_AhpC-typ"/>
</dbReference>
<dbReference type="OrthoDB" id="6924at2157"/>
<dbReference type="CDD" id="cd03016">
    <property type="entry name" value="PRX_1cys"/>
    <property type="match status" value="1"/>
</dbReference>
<dbReference type="PROSITE" id="PS51352">
    <property type="entry name" value="THIOREDOXIN_2"/>
    <property type="match status" value="1"/>
</dbReference>
<feature type="disulfide bond" description="Interchain (with Cys-52); in linked form" evidence="10">
    <location>
        <position position="218"/>
    </location>
</feature>
<comment type="similarity">
    <text evidence="8 10">Belongs to the peroxiredoxin family. Prx6 subfamily.</text>
</comment>
<dbReference type="PANTHER" id="PTHR10681">
    <property type="entry name" value="THIOREDOXIN PEROXIDASE"/>
    <property type="match status" value="1"/>
</dbReference>
<evidence type="ECO:0000256" key="3">
    <source>
        <dbReference type="ARBA" id="ARBA00022559"/>
    </source>
</evidence>
<feature type="active site" description="Cysteine sulfenic acid (-SOH) intermediate" evidence="10">
    <location>
        <position position="52"/>
    </location>
</feature>
<dbReference type="FunFam" id="3.40.30.10:FF:000011">
    <property type="entry name" value="Peroxiredoxin PRX1"/>
    <property type="match status" value="1"/>
</dbReference>
<dbReference type="Proteomes" id="UP000199370">
    <property type="component" value="Unassembled WGS sequence"/>
</dbReference>
<feature type="active site" description="Cysteine sulfenic acid (-SOH) intermediate; for peroxidase activity" evidence="11">
    <location>
        <position position="52"/>
    </location>
</feature>
<evidence type="ECO:0000256" key="1">
    <source>
        <dbReference type="ARBA" id="ARBA00009796"/>
    </source>
</evidence>
<feature type="disulfide bond" description="Alternate" evidence="10">
    <location>
        <begin position="212"/>
        <end position="218"/>
    </location>
</feature>
<keyword evidence="14" id="KW-1185">Reference proteome</keyword>
<keyword evidence="4 10" id="KW-0049">Antioxidant</keyword>
<dbReference type="EC" id="1.11.1.24" evidence="10"/>
<feature type="binding site" evidence="10">
    <location>
        <position position="128"/>
    </location>
    <ligand>
        <name>substrate</name>
    </ligand>
</feature>
<comment type="similarity">
    <text evidence="1">Belongs to the peroxiredoxin family. AhpC/Prx1 subfamily.</text>
</comment>
<evidence type="ECO:0000256" key="2">
    <source>
        <dbReference type="ARBA" id="ARBA00022490"/>
    </source>
</evidence>
<evidence type="ECO:0000256" key="7">
    <source>
        <dbReference type="ARBA" id="ARBA00023284"/>
    </source>
</evidence>
<dbReference type="GO" id="GO:0033554">
    <property type="term" value="P:cellular response to stress"/>
    <property type="evidence" value="ECO:0007669"/>
    <property type="project" value="TreeGrafter"/>
</dbReference>
<dbReference type="SUPFAM" id="SSF52833">
    <property type="entry name" value="Thioredoxin-like"/>
    <property type="match status" value="1"/>
</dbReference>
<evidence type="ECO:0000256" key="4">
    <source>
        <dbReference type="ARBA" id="ARBA00022862"/>
    </source>
</evidence>
<dbReference type="Gene3D" id="3.30.1020.10">
    <property type="entry name" value="Antioxidant, Horf6, Chain A, domain2"/>
    <property type="match status" value="1"/>
</dbReference>
<evidence type="ECO:0000256" key="6">
    <source>
        <dbReference type="ARBA" id="ARBA00023157"/>
    </source>
</evidence>
<dbReference type="InterPro" id="IPR000866">
    <property type="entry name" value="AhpC/TSA"/>
</dbReference>
<dbReference type="NCBIfam" id="NF009668">
    <property type="entry name" value="PRK13189.1"/>
    <property type="match status" value="1"/>
</dbReference>
<dbReference type="PANTHER" id="PTHR10681:SF128">
    <property type="entry name" value="THIOREDOXIN-DEPENDENT PEROXIDE REDUCTASE, MITOCHONDRIAL"/>
    <property type="match status" value="1"/>
</dbReference>
<dbReference type="GO" id="GO:0005829">
    <property type="term" value="C:cytosol"/>
    <property type="evidence" value="ECO:0007669"/>
    <property type="project" value="TreeGrafter"/>
</dbReference>
<evidence type="ECO:0000259" key="12">
    <source>
        <dbReference type="PROSITE" id="PS51352"/>
    </source>
</evidence>
<evidence type="ECO:0000313" key="14">
    <source>
        <dbReference type="Proteomes" id="UP000199370"/>
    </source>
</evidence>
<reference evidence="13 14" key="1">
    <citation type="submission" date="2016-10" db="EMBL/GenBank/DDBJ databases">
        <authorList>
            <person name="de Groot N.N."/>
        </authorList>
    </citation>
    <scope>NUCLEOTIDE SEQUENCE [LARGE SCALE GENOMIC DNA]</scope>
    <source>
        <strain evidence="14">EB21,IBRC-M 10013,KCTC 4048</strain>
    </source>
</reference>
<dbReference type="HAMAP" id="MF_00401">
    <property type="entry name" value="Peroxiredoxin"/>
    <property type="match status" value="1"/>
</dbReference>
<dbReference type="RefSeq" id="WP_089734580.1">
    <property type="nucleotide sequence ID" value="NZ_FNIA01000015.1"/>
</dbReference>
<organism evidence="13 14">
    <name type="scientific">Haloarchaeobius iranensis</name>
    <dbReference type="NCBI Taxonomy" id="996166"/>
    <lineage>
        <taxon>Archaea</taxon>
        <taxon>Methanobacteriati</taxon>
        <taxon>Methanobacteriota</taxon>
        <taxon>Stenosarchaea group</taxon>
        <taxon>Halobacteria</taxon>
        <taxon>Halobacteriales</taxon>
        <taxon>Halorubellaceae</taxon>
        <taxon>Haloarchaeobius</taxon>
    </lineage>
</organism>
<dbReference type="InterPro" id="IPR036249">
    <property type="entry name" value="Thioredoxin-like_sf"/>
</dbReference>
<dbReference type="InterPro" id="IPR045020">
    <property type="entry name" value="PRX_1cys"/>
</dbReference>
<dbReference type="EMBL" id="FNIA01000015">
    <property type="protein sequence ID" value="SDN09802.1"/>
    <property type="molecule type" value="Genomic_DNA"/>
</dbReference>
<dbReference type="Pfam" id="PF00578">
    <property type="entry name" value="AhpC-TSA"/>
    <property type="match status" value="1"/>
</dbReference>
<dbReference type="InterPro" id="IPR022915">
    <property type="entry name" value="Peroxiredoxin_TDXH"/>
</dbReference>
<proteinExistence type="inferred from homology"/>
<name>A0A1G9YLF2_9EURY</name>
<keyword evidence="6 10" id="KW-1015">Disulfide bond</keyword>
<comment type="subcellular location">
    <subcellularLocation>
        <location evidence="10">Cytoplasm</location>
    </subcellularLocation>
</comment>
<dbReference type="STRING" id="996166.SAMN05192554_11521"/>
<accession>A0A1G9YLF2</accession>
<gene>
    <name evidence="13" type="ORF">SAMN05192554_11521</name>
</gene>
<comment type="function">
    <text evidence="10">Thiol-specific peroxidase that catalyzes the reduction of hydrogen peroxide and organic hydroperoxides to water and alcohols, respectively. Plays a role in cell protection against oxidative stress by detoxifying peroxides.</text>
</comment>
<dbReference type="GO" id="GO:0042744">
    <property type="term" value="P:hydrogen peroxide catabolic process"/>
    <property type="evidence" value="ECO:0007669"/>
    <property type="project" value="TreeGrafter"/>
</dbReference>
<evidence type="ECO:0000256" key="5">
    <source>
        <dbReference type="ARBA" id="ARBA00023002"/>
    </source>
</evidence>
<keyword evidence="7 10" id="KW-0676">Redox-active center</keyword>
<keyword evidence="5 10" id="KW-0560">Oxidoreductase</keyword>
<dbReference type="PIRSF" id="PIRSF000239">
    <property type="entry name" value="AHPC"/>
    <property type="match status" value="1"/>
</dbReference>
<evidence type="ECO:0000313" key="13">
    <source>
        <dbReference type="EMBL" id="SDN09802.1"/>
    </source>
</evidence>
<comment type="miscellaneous">
    <text evidence="10">The active site is a conserved redox-active cysteine residue, the peroxidatic cysteine (C(P)), which makes the nucleophilic attack on the peroxide substrate. The peroxide oxidizes the C(P)-SH to cysteine sulfenic acid (C(P)-SOH), which then reacts with another cysteine residue, the resolving cysteine (C(R)), to form a disulfide bridge. The disulfide is subsequently reduced by an appropriate electron donor to complete the catalytic cycle. Although the primary sequence of this enzyme is similar to those of the 1-Cys Prx6 enzymes, its catalytic properties resemble those of the typical 2-Cys Prxs and C(R) is provided by the other dimeric subunit to form an intersubunit disulfide. The disulfide is subsequently reduced by thioredoxin.</text>
</comment>
<dbReference type="InterPro" id="IPR019479">
    <property type="entry name" value="Peroxiredoxin_C"/>
</dbReference>
<evidence type="ECO:0000256" key="9">
    <source>
        <dbReference type="ARBA" id="ARBA00064044"/>
    </source>
</evidence>
<evidence type="ECO:0000256" key="8">
    <source>
        <dbReference type="ARBA" id="ARBA00025719"/>
    </source>
</evidence>
<dbReference type="GO" id="GO:0006979">
    <property type="term" value="P:response to oxidative stress"/>
    <property type="evidence" value="ECO:0007669"/>
    <property type="project" value="TreeGrafter"/>
</dbReference>
<comment type="catalytic activity">
    <reaction evidence="10">
        <text>a hydroperoxide + [thioredoxin]-dithiol = an alcohol + [thioredoxin]-disulfide + H2O</text>
        <dbReference type="Rhea" id="RHEA:62620"/>
        <dbReference type="Rhea" id="RHEA-COMP:10698"/>
        <dbReference type="Rhea" id="RHEA-COMP:10700"/>
        <dbReference type="ChEBI" id="CHEBI:15377"/>
        <dbReference type="ChEBI" id="CHEBI:29950"/>
        <dbReference type="ChEBI" id="CHEBI:30879"/>
        <dbReference type="ChEBI" id="CHEBI:35924"/>
        <dbReference type="ChEBI" id="CHEBI:50058"/>
        <dbReference type="EC" id="1.11.1.24"/>
    </reaction>
</comment>
<dbReference type="InterPro" id="IPR013766">
    <property type="entry name" value="Thioredoxin_domain"/>
</dbReference>
<dbReference type="InterPro" id="IPR050217">
    <property type="entry name" value="Peroxiredoxin"/>
</dbReference>
<dbReference type="GO" id="GO:0045454">
    <property type="term" value="P:cell redox homeostasis"/>
    <property type="evidence" value="ECO:0007669"/>
    <property type="project" value="TreeGrafter"/>
</dbReference>
<keyword evidence="3 10" id="KW-0575">Peroxidase</keyword>
<feature type="disulfide bond" description="Interchain (with Cys-218); in linked form" evidence="10">
    <location>
        <position position="52"/>
    </location>
</feature>
<sequence length="221" mass="24836">MNPDETPRKPGLGDEFPELTVQTSHGEISLPDDYEGEWFVLFSHPGDFTPVCTTEFVAFQQRATEFEELGVSLVGLSVDRVHSHIKWVEWIEDELDESIEFPIIADEGGTVATRLGMLHPEMGSSTVRSVYIVDPGGVIRLELQYPMEIGRNIDEILRSIRALQTADATDVAVPADWPDNENFGDRVLLEPPADVAAAEERVARAEEQGYECLDWWFCLQE</sequence>